<reference evidence="5 6" key="1">
    <citation type="submission" date="2020-03" db="EMBL/GenBank/DDBJ databases">
        <title>WGS of actinomycetes isolated from Thailand.</title>
        <authorList>
            <person name="Thawai C."/>
        </authorList>
    </citation>
    <scope>NUCLEOTIDE SEQUENCE [LARGE SCALE GENOMIC DNA]</scope>
    <source>
        <strain evidence="5 6">NBRC 13905</strain>
    </source>
</reference>
<evidence type="ECO:0000313" key="5">
    <source>
        <dbReference type="EMBL" id="NJP17489.1"/>
    </source>
</evidence>
<dbReference type="NCBIfam" id="TIGR00377">
    <property type="entry name" value="ant_ant_sig"/>
    <property type="match status" value="1"/>
</dbReference>
<name>A0ABX0Z009_STRTL</name>
<dbReference type="EMBL" id="JAATEL010000045">
    <property type="protein sequence ID" value="NJP17489.1"/>
    <property type="molecule type" value="Genomic_DNA"/>
</dbReference>
<evidence type="ECO:0000313" key="6">
    <source>
        <dbReference type="Proteomes" id="UP000635996"/>
    </source>
</evidence>
<evidence type="ECO:0000256" key="1">
    <source>
        <dbReference type="ARBA" id="ARBA00009013"/>
    </source>
</evidence>
<protein>
    <recommendedName>
        <fullName evidence="2">Anti-sigma factor antagonist</fullName>
    </recommendedName>
</protein>
<proteinExistence type="inferred from homology"/>
<comment type="similarity">
    <text evidence="1 2">Belongs to the anti-sigma-factor antagonist family.</text>
</comment>
<comment type="caution">
    <text evidence="5">The sequence shown here is derived from an EMBL/GenBank/DDBJ whole genome shotgun (WGS) entry which is preliminary data.</text>
</comment>
<dbReference type="Proteomes" id="UP000635996">
    <property type="component" value="Unassembled WGS sequence"/>
</dbReference>
<gene>
    <name evidence="5" type="ORF">HCJ95_25265</name>
</gene>
<dbReference type="PANTHER" id="PTHR33495:SF2">
    <property type="entry name" value="ANTI-SIGMA FACTOR ANTAGONIST TM_1081-RELATED"/>
    <property type="match status" value="1"/>
</dbReference>
<dbReference type="InterPro" id="IPR003658">
    <property type="entry name" value="Anti-sigma_ant"/>
</dbReference>
<dbReference type="PANTHER" id="PTHR33495">
    <property type="entry name" value="ANTI-SIGMA FACTOR ANTAGONIST TM_1081-RELATED-RELATED"/>
    <property type="match status" value="1"/>
</dbReference>
<feature type="region of interest" description="Disordered" evidence="3">
    <location>
        <begin position="1"/>
        <end position="30"/>
    </location>
</feature>
<dbReference type="InterPro" id="IPR036513">
    <property type="entry name" value="STAS_dom_sf"/>
</dbReference>
<organism evidence="5 6">
    <name type="scientific">Streptomyces thermoviolaceus subsp. thermoviolaceus</name>
    <dbReference type="NCBI Taxonomy" id="66860"/>
    <lineage>
        <taxon>Bacteria</taxon>
        <taxon>Bacillati</taxon>
        <taxon>Actinomycetota</taxon>
        <taxon>Actinomycetes</taxon>
        <taxon>Kitasatosporales</taxon>
        <taxon>Streptomycetaceae</taxon>
        <taxon>Streptomyces</taxon>
    </lineage>
</organism>
<accession>A0ABX0Z009</accession>
<dbReference type="InterPro" id="IPR002645">
    <property type="entry name" value="STAS_dom"/>
</dbReference>
<evidence type="ECO:0000256" key="3">
    <source>
        <dbReference type="SAM" id="MobiDB-lite"/>
    </source>
</evidence>
<dbReference type="Gene3D" id="3.30.750.24">
    <property type="entry name" value="STAS domain"/>
    <property type="match status" value="1"/>
</dbReference>
<evidence type="ECO:0000256" key="2">
    <source>
        <dbReference type="RuleBase" id="RU003749"/>
    </source>
</evidence>
<sequence length="195" mass="21253">MSPYTRCAHAGHPPRREARAPSAASSHEVTRPCRSLSGLFSLEPSPRTACAEDRAAGRRNVHLSEPTPEGHDVVVHDESNGWTVVRVTVDLDISSAPVVREAVVRLLEGGRRHFVLDLSPVTFVDSMGLGMIVAITKRIRAHAGSLLLACSNDHVRKVFKVGGLYSVYAFYDSVDAATRRVPVGSGLADWPHRRE</sequence>
<keyword evidence="6" id="KW-1185">Reference proteome</keyword>
<dbReference type="CDD" id="cd07043">
    <property type="entry name" value="STAS_anti-anti-sigma_factors"/>
    <property type="match status" value="1"/>
</dbReference>
<feature type="domain" description="STAS" evidence="4">
    <location>
        <begin position="80"/>
        <end position="181"/>
    </location>
</feature>
<dbReference type="SUPFAM" id="SSF52091">
    <property type="entry name" value="SpoIIaa-like"/>
    <property type="match status" value="1"/>
</dbReference>
<dbReference type="PROSITE" id="PS50801">
    <property type="entry name" value="STAS"/>
    <property type="match status" value="1"/>
</dbReference>
<evidence type="ECO:0000259" key="4">
    <source>
        <dbReference type="PROSITE" id="PS50801"/>
    </source>
</evidence>
<dbReference type="Pfam" id="PF01740">
    <property type="entry name" value="STAS"/>
    <property type="match status" value="1"/>
</dbReference>